<dbReference type="InterPro" id="IPR056303">
    <property type="entry name" value="AMIN-like"/>
</dbReference>
<feature type="signal peptide" evidence="1">
    <location>
        <begin position="1"/>
        <end position="21"/>
    </location>
</feature>
<proteinExistence type="predicted"/>
<feature type="domain" description="AMIN-like" evidence="2">
    <location>
        <begin position="43"/>
        <end position="173"/>
    </location>
</feature>
<name>A0A927PLF8_9ACTN</name>
<evidence type="ECO:0000313" key="4">
    <source>
        <dbReference type="Proteomes" id="UP000642993"/>
    </source>
</evidence>
<comment type="caution">
    <text evidence="3">The sequence shown here is derived from an EMBL/GenBank/DDBJ whole genome shotgun (WGS) entry which is preliminary data.</text>
</comment>
<feature type="chain" id="PRO_5037024143" description="AMIN-like domain-containing protein" evidence="1">
    <location>
        <begin position="22"/>
        <end position="177"/>
    </location>
</feature>
<dbReference type="Proteomes" id="UP000642993">
    <property type="component" value="Unassembled WGS sequence"/>
</dbReference>
<evidence type="ECO:0000259" key="2">
    <source>
        <dbReference type="Pfam" id="PF24837"/>
    </source>
</evidence>
<evidence type="ECO:0000256" key="1">
    <source>
        <dbReference type="SAM" id="SignalP"/>
    </source>
</evidence>
<dbReference type="Pfam" id="PF24837">
    <property type="entry name" value="AMIN-like"/>
    <property type="match status" value="1"/>
</dbReference>
<organism evidence="3 4">
    <name type="scientific">Lolliginicoccus lacisalsi</name>
    <dbReference type="NCBI Taxonomy" id="2742202"/>
    <lineage>
        <taxon>Bacteria</taxon>
        <taxon>Bacillati</taxon>
        <taxon>Actinomycetota</taxon>
        <taxon>Actinomycetes</taxon>
        <taxon>Mycobacteriales</taxon>
        <taxon>Hoyosellaceae</taxon>
        <taxon>Lolliginicoccus</taxon>
    </lineage>
</organism>
<dbReference type="AlphaFoldDB" id="A0A927PLF8"/>
<keyword evidence="1" id="KW-0732">Signal</keyword>
<reference evidence="3" key="1">
    <citation type="submission" date="2020-09" db="EMBL/GenBank/DDBJ databases">
        <title>Hoyosella lacisalsi sp. nov., a halotolerant actinobacterium isolated from soil of Lake Gudzhirganskoe.</title>
        <authorList>
            <person name="Yang Q."/>
            <person name="Guo P.Y."/>
            <person name="Liu S.W."/>
            <person name="Li F.N."/>
            <person name="Sun C.H."/>
        </authorList>
    </citation>
    <scope>NUCLEOTIDE SEQUENCE</scope>
    <source>
        <strain evidence="3">G463</strain>
    </source>
</reference>
<sequence length="177" mass="18947">MLLAMGLVAGPGILGSAVAGASPYCGITWGSLDKSWQHYSSGTVSNVRSGRHACFDRLVVDVAGPVAGYNVRYVDVVRAEGSGFEVPLRGGARLQVAVHAPAYNAQGEPTYRPADRSELVNVWGYNTFRQVAFAGTFEGQTSLGIGVRARLPYRVFTLEGPGTSSRVVIDVAHYWQQ</sequence>
<gene>
    <name evidence="3" type="ORF">HT102_09790</name>
</gene>
<evidence type="ECO:0000313" key="3">
    <source>
        <dbReference type="EMBL" id="MBD8506778.1"/>
    </source>
</evidence>
<keyword evidence="4" id="KW-1185">Reference proteome</keyword>
<protein>
    <recommendedName>
        <fullName evidence="2">AMIN-like domain-containing protein</fullName>
    </recommendedName>
</protein>
<dbReference type="EMBL" id="JACYWE010000005">
    <property type="protein sequence ID" value="MBD8506778.1"/>
    <property type="molecule type" value="Genomic_DNA"/>
</dbReference>
<accession>A0A927PLF8</accession>